<dbReference type="Proteomes" id="UP000186868">
    <property type="component" value="Unassembled WGS sequence"/>
</dbReference>
<dbReference type="GO" id="GO:0015562">
    <property type="term" value="F:efflux transmembrane transporter activity"/>
    <property type="evidence" value="ECO:0007669"/>
    <property type="project" value="TreeGrafter"/>
</dbReference>
<evidence type="ECO:0000259" key="5">
    <source>
        <dbReference type="Pfam" id="PF25881"/>
    </source>
</evidence>
<dbReference type="Gene3D" id="2.40.30.170">
    <property type="match status" value="1"/>
</dbReference>
<dbReference type="EMBL" id="MRCB01000003">
    <property type="protein sequence ID" value="OKH25645.1"/>
    <property type="molecule type" value="Genomic_DNA"/>
</dbReference>
<keyword evidence="4" id="KW-1133">Transmembrane helix</keyword>
<dbReference type="Gene3D" id="1.10.287.470">
    <property type="entry name" value="Helix hairpin bin"/>
    <property type="match status" value="2"/>
</dbReference>
<keyword evidence="4" id="KW-0812">Transmembrane</keyword>
<feature type="transmembrane region" description="Helical" evidence="4">
    <location>
        <begin position="32"/>
        <end position="52"/>
    </location>
</feature>
<dbReference type="STRING" id="1921803.NIES593_04750"/>
<reference evidence="7 8" key="1">
    <citation type="submission" date="2016-11" db="EMBL/GenBank/DDBJ databases">
        <title>Draft Genome Sequences of Nine Cyanobacterial Strains from Diverse Habitats.</title>
        <authorList>
            <person name="Zhu T."/>
            <person name="Hou S."/>
            <person name="Lu X."/>
            <person name="Hess W.R."/>
        </authorList>
    </citation>
    <scope>NUCLEOTIDE SEQUENCE [LARGE SCALE GENOMIC DNA]</scope>
    <source>
        <strain evidence="7 8">NIES-593</strain>
    </source>
</reference>
<sequence>MNPVESQQPESDKPSNISEQTDSKPLPPRKPWFWALIILALTTGGIVFWRAIAPSGQTSQPASAQQQGQPPKPVETVALATGNGTRRIQLLGQVESREQATIRAQTDGVVRRILVQPGDRVTAGMTIAILDDSDQQLAVAQAKARLAQERSNLARLEVGTRPEIIAQRQAAVKSAKAREQEAQDNLDRLINLVAEGAFSQRNLVEARATVDDARGERLEAEAALAEAVAGPIREEIAAQRANVAAAVAALNQSELSLQRTRVNALTSGVVQERQVSPGDYIESSGAIATLVAGDSLDVFLELPEELSGTIRPGLSVELSARALPQWRERATITGVVPAANSASRRQRVRVRLDNPPPGLLSGMAVTGTLALPSNRSGFVVSRDALTRRQDRWLVFTVVDGKAKPIEVEMVADMGQEVAIDSEQLRAGQPIVLRGGDGLTDGAAVRVMNSGS</sequence>
<feature type="domain" description="CusB-like beta-barrel" evidence="6">
    <location>
        <begin position="300"/>
        <end position="370"/>
    </location>
</feature>
<dbReference type="PANTHER" id="PTHR30469:SF15">
    <property type="entry name" value="HLYD FAMILY OF SECRETION PROTEINS"/>
    <property type="match status" value="1"/>
</dbReference>
<feature type="domain" description="YbhG-like alpha-helical hairpin" evidence="5">
    <location>
        <begin position="130"/>
        <end position="258"/>
    </location>
</feature>
<dbReference type="Pfam" id="PF25954">
    <property type="entry name" value="Beta-barrel_RND_2"/>
    <property type="match status" value="1"/>
</dbReference>
<evidence type="ECO:0000256" key="3">
    <source>
        <dbReference type="SAM" id="MobiDB-lite"/>
    </source>
</evidence>
<evidence type="ECO:0000256" key="1">
    <source>
        <dbReference type="ARBA" id="ARBA00009477"/>
    </source>
</evidence>
<dbReference type="InterPro" id="IPR006143">
    <property type="entry name" value="RND_pump_MFP"/>
</dbReference>
<accession>A0A1U7HQ44</accession>
<dbReference type="InterPro" id="IPR058792">
    <property type="entry name" value="Beta-barrel_RND_2"/>
</dbReference>
<dbReference type="OrthoDB" id="264111at2"/>
<evidence type="ECO:0000313" key="7">
    <source>
        <dbReference type="EMBL" id="OKH25645.1"/>
    </source>
</evidence>
<dbReference type="InterPro" id="IPR059052">
    <property type="entry name" value="HH_YbhG-like"/>
</dbReference>
<dbReference type="Pfam" id="PF25881">
    <property type="entry name" value="HH_YBHG"/>
    <property type="match status" value="1"/>
</dbReference>
<protein>
    <submittedName>
        <fullName evidence="7">Efflux transporter periplasmic adaptor subunit</fullName>
    </submittedName>
</protein>
<gene>
    <name evidence="7" type="ORF">NIES593_04750</name>
</gene>
<feature type="region of interest" description="Disordered" evidence="3">
    <location>
        <begin position="1"/>
        <end position="25"/>
    </location>
</feature>
<proteinExistence type="inferred from homology"/>
<feature type="coiled-coil region" evidence="2">
    <location>
        <begin position="130"/>
        <end position="223"/>
    </location>
</feature>
<dbReference type="SUPFAM" id="SSF111369">
    <property type="entry name" value="HlyD-like secretion proteins"/>
    <property type="match status" value="2"/>
</dbReference>
<evidence type="ECO:0000256" key="2">
    <source>
        <dbReference type="SAM" id="Coils"/>
    </source>
</evidence>
<organism evidence="7 8">
    <name type="scientific">Hydrococcus rivularis NIES-593</name>
    <dbReference type="NCBI Taxonomy" id="1921803"/>
    <lineage>
        <taxon>Bacteria</taxon>
        <taxon>Bacillati</taxon>
        <taxon>Cyanobacteriota</taxon>
        <taxon>Cyanophyceae</taxon>
        <taxon>Pleurocapsales</taxon>
        <taxon>Hydrococcaceae</taxon>
        <taxon>Hydrococcus</taxon>
    </lineage>
</organism>
<dbReference type="NCBIfam" id="TIGR01730">
    <property type="entry name" value="RND_mfp"/>
    <property type="match status" value="1"/>
</dbReference>
<dbReference type="Gene3D" id="2.40.420.20">
    <property type="match status" value="1"/>
</dbReference>
<evidence type="ECO:0000259" key="6">
    <source>
        <dbReference type="Pfam" id="PF25954"/>
    </source>
</evidence>
<dbReference type="PANTHER" id="PTHR30469">
    <property type="entry name" value="MULTIDRUG RESISTANCE PROTEIN MDTA"/>
    <property type="match status" value="1"/>
</dbReference>
<comment type="caution">
    <text evidence="7">The sequence shown here is derived from an EMBL/GenBank/DDBJ whole genome shotgun (WGS) entry which is preliminary data.</text>
</comment>
<evidence type="ECO:0000313" key="8">
    <source>
        <dbReference type="Proteomes" id="UP000186868"/>
    </source>
</evidence>
<keyword evidence="4" id="KW-0472">Membrane</keyword>
<dbReference type="Gene3D" id="2.40.50.100">
    <property type="match status" value="1"/>
</dbReference>
<dbReference type="GO" id="GO:1990281">
    <property type="term" value="C:efflux pump complex"/>
    <property type="evidence" value="ECO:0007669"/>
    <property type="project" value="TreeGrafter"/>
</dbReference>
<name>A0A1U7HQ44_9CYAN</name>
<keyword evidence="2" id="KW-0175">Coiled coil</keyword>
<dbReference type="RefSeq" id="WP_073598485.1">
    <property type="nucleotide sequence ID" value="NZ_MRCB01000003.1"/>
</dbReference>
<dbReference type="AlphaFoldDB" id="A0A1U7HQ44"/>
<feature type="compositionally biased region" description="Polar residues" evidence="3">
    <location>
        <begin position="1"/>
        <end position="20"/>
    </location>
</feature>
<keyword evidence="8" id="KW-1185">Reference proteome</keyword>
<comment type="similarity">
    <text evidence="1">Belongs to the membrane fusion protein (MFP) (TC 8.A.1) family.</text>
</comment>
<evidence type="ECO:0000256" key="4">
    <source>
        <dbReference type="SAM" id="Phobius"/>
    </source>
</evidence>